<comment type="subcellular location">
    <subcellularLocation>
        <location evidence="1">Cytoplasm</location>
        <location evidence="1">Cytoskeleton</location>
        <location evidence="1">Cilium axoneme</location>
    </subcellularLocation>
</comment>
<evidence type="ECO:0000313" key="3">
    <source>
        <dbReference type="EMBL" id="GFH09554.1"/>
    </source>
</evidence>
<dbReference type="AlphaFoldDB" id="A0A699YRY2"/>
<dbReference type="EMBL" id="BLLF01000243">
    <property type="protein sequence ID" value="GFH09554.1"/>
    <property type="molecule type" value="Genomic_DNA"/>
</dbReference>
<comment type="caution">
    <text evidence="3">The sequence shown here is derived from an EMBL/GenBank/DDBJ whole genome shotgun (WGS) entry which is preliminary data.</text>
</comment>
<evidence type="ECO:0000313" key="4">
    <source>
        <dbReference type="Proteomes" id="UP000485058"/>
    </source>
</evidence>
<protein>
    <submittedName>
        <fullName evidence="3">Uncharacterized protein</fullName>
    </submittedName>
</protein>
<evidence type="ECO:0000256" key="2">
    <source>
        <dbReference type="SAM" id="SignalP"/>
    </source>
</evidence>
<keyword evidence="2" id="KW-0732">Signal</keyword>
<gene>
    <name evidence="3" type="ORF">HaLaN_04723</name>
</gene>
<feature type="chain" id="PRO_5025574182" evidence="2">
    <location>
        <begin position="23"/>
        <end position="119"/>
    </location>
</feature>
<sequence>MASGTSVVTGLAFLVSSQLGAARLGQLVSLHIDTCKQLRDEQLGQALGLCPALRPYLRPRADGLDDPGGEGHQALAGGCPGLQQLDLGQCCRLSAVSCLAACPLTALSLKGLVLLLGSS</sequence>
<evidence type="ECO:0000256" key="1">
    <source>
        <dbReference type="ARBA" id="ARBA00004430"/>
    </source>
</evidence>
<proteinExistence type="predicted"/>
<organism evidence="3 4">
    <name type="scientific">Haematococcus lacustris</name>
    <name type="common">Green alga</name>
    <name type="synonym">Haematococcus pluvialis</name>
    <dbReference type="NCBI Taxonomy" id="44745"/>
    <lineage>
        <taxon>Eukaryota</taxon>
        <taxon>Viridiplantae</taxon>
        <taxon>Chlorophyta</taxon>
        <taxon>core chlorophytes</taxon>
        <taxon>Chlorophyceae</taxon>
        <taxon>CS clade</taxon>
        <taxon>Chlamydomonadales</taxon>
        <taxon>Haematococcaceae</taxon>
        <taxon>Haematococcus</taxon>
    </lineage>
</organism>
<dbReference type="GO" id="GO:0005930">
    <property type="term" value="C:axoneme"/>
    <property type="evidence" value="ECO:0007669"/>
    <property type="project" value="UniProtKB-SubCell"/>
</dbReference>
<accession>A0A699YRY2</accession>
<name>A0A699YRY2_HAELA</name>
<reference evidence="3 4" key="1">
    <citation type="submission" date="2020-02" db="EMBL/GenBank/DDBJ databases">
        <title>Draft genome sequence of Haematococcus lacustris strain NIES-144.</title>
        <authorList>
            <person name="Morimoto D."/>
            <person name="Nakagawa S."/>
            <person name="Yoshida T."/>
            <person name="Sawayama S."/>
        </authorList>
    </citation>
    <scope>NUCLEOTIDE SEQUENCE [LARGE SCALE GENOMIC DNA]</scope>
    <source>
        <strain evidence="3 4">NIES-144</strain>
    </source>
</reference>
<dbReference type="Proteomes" id="UP000485058">
    <property type="component" value="Unassembled WGS sequence"/>
</dbReference>
<feature type="signal peptide" evidence="2">
    <location>
        <begin position="1"/>
        <end position="22"/>
    </location>
</feature>
<keyword evidence="4" id="KW-1185">Reference proteome</keyword>
<dbReference type="SUPFAM" id="SSF52047">
    <property type="entry name" value="RNI-like"/>
    <property type="match status" value="1"/>
</dbReference>
<dbReference type="Gene3D" id="3.80.10.10">
    <property type="entry name" value="Ribonuclease Inhibitor"/>
    <property type="match status" value="1"/>
</dbReference>
<dbReference type="InterPro" id="IPR032675">
    <property type="entry name" value="LRR_dom_sf"/>
</dbReference>